<feature type="binding site" evidence="7">
    <location>
        <position position="152"/>
    </location>
    <ligand>
        <name>Mg(2+)</name>
        <dbReference type="ChEBI" id="CHEBI:18420"/>
    </ligand>
</feature>
<dbReference type="GO" id="GO:0071555">
    <property type="term" value="P:cell wall organization"/>
    <property type="evidence" value="ECO:0007669"/>
    <property type="project" value="TreeGrafter"/>
</dbReference>
<dbReference type="GO" id="GO:0009103">
    <property type="term" value="P:lipopolysaccharide biosynthetic process"/>
    <property type="evidence" value="ECO:0007669"/>
    <property type="project" value="TreeGrafter"/>
</dbReference>
<dbReference type="GO" id="GO:0005886">
    <property type="term" value="C:plasma membrane"/>
    <property type="evidence" value="ECO:0007669"/>
    <property type="project" value="UniProtKB-SubCell"/>
</dbReference>
<feature type="transmembrane region" description="Helical" evidence="8">
    <location>
        <begin position="246"/>
        <end position="266"/>
    </location>
</feature>
<feature type="transmembrane region" description="Helical" evidence="8">
    <location>
        <begin position="213"/>
        <end position="234"/>
    </location>
</feature>
<dbReference type="EMBL" id="VIWP01000009">
    <property type="protein sequence ID" value="TWF48080.1"/>
    <property type="molecule type" value="Genomic_DNA"/>
</dbReference>
<evidence type="ECO:0000256" key="2">
    <source>
        <dbReference type="ARBA" id="ARBA00022475"/>
    </source>
</evidence>
<name>A0A561QCH5_9HYPH</name>
<proteinExistence type="predicted"/>
<dbReference type="RefSeq" id="WP_145641856.1">
    <property type="nucleotide sequence ID" value="NZ_VIWP01000009.1"/>
</dbReference>
<feature type="transmembrane region" description="Helical" evidence="8">
    <location>
        <begin position="6"/>
        <end position="25"/>
    </location>
</feature>
<feature type="transmembrane region" description="Helical" evidence="8">
    <location>
        <begin position="131"/>
        <end position="148"/>
    </location>
</feature>
<feature type="transmembrane region" description="Helical" evidence="8">
    <location>
        <begin position="184"/>
        <end position="201"/>
    </location>
</feature>
<dbReference type="PANTHER" id="PTHR22926">
    <property type="entry name" value="PHOSPHO-N-ACETYLMURAMOYL-PENTAPEPTIDE-TRANSFERASE"/>
    <property type="match status" value="1"/>
</dbReference>
<gene>
    <name evidence="9" type="ORF">FHW37_109143</name>
</gene>
<accession>A0A561QCH5</accession>
<dbReference type="PANTHER" id="PTHR22926:SF3">
    <property type="entry name" value="UNDECAPRENYL-PHOSPHATE ALPHA-N-ACETYLGLUCOSAMINYL 1-PHOSPHATE TRANSFERASE"/>
    <property type="match status" value="1"/>
</dbReference>
<evidence type="ECO:0000313" key="9">
    <source>
        <dbReference type="EMBL" id="TWF48080.1"/>
    </source>
</evidence>
<keyword evidence="4 8" id="KW-0812">Transmembrane</keyword>
<keyword evidence="7" id="KW-0479">Metal-binding</keyword>
<evidence type="ECO:0000256" key="4">
    <source>
        <dbReference type="ARBA" id="ARBA00022692"/>
    </source>
</evidence>
<keyword evidence="2" id="KW-1003">Cell membrane</keyword>
<feature type="transmembrane region" description="Helical" evidence="8">
    <location>
        <begin position="287"/>
        <end position="310"/>
    </location>
</feature>
<comment type="cofactor">
    <cofactor evidence="7">
        <name>Mg(2+)</name>
        <dbReference type="ChEBI" id="CHEBI:18420"/>
    </cofactor>
</comment>
<feature type="transmembrane region" description="Helical" evidence="8">
    <location>
        <begin position="100"/>
        <end position="125"/>
    </location>
</feature>
<evidence type="ECO:0000313" key="10">
    <source>
        <dbReference type="Proteomes" id="UP000320653"/>
    </source>
</evidence>
<feature type="transmembrane region" description="Helical" evidence="8">
    <location>
        <begin position="322"/>
        <end position="343"/>
    </location>
</feature>
<organism evidence="9 10">
    <name type="scientific">Neorhizobium alkalisoli</name>
    <dbReference type="NCBI Taxonomy" id="528178"/>
    <lineage>
        <taxon>Bacteria</taxon>
        <taxon>Pseudomonadati</taxon>
        <taxon>Pseudomonadota</taxon>
        <taxon>Alphaproteobacteria</taxon>
        <taxon>Hyphomicrobiales</taxon>
        <taxon>Rhizobiaceae</taxon>
        <taxon>Rhizobium/Agrobacterium group</taxon>
        <taxon>Neorhizobium</taxon>
    </lineage>
</organism>
<dbReference type="GO" id="GO:0046872">
    <property type="term" value="F:metal ion binding"/>
    <property type="evidence" value="ECO:0007669"/>
    <property type="project" value="UniProtKB-KW"/>
</dbReference>
<evidence type="ECO:0000256" key="8">
    <source>
        <dbReference type="SAM" id="Phobius"/>
    </source>
</evidence>
<sequence length="383" mass="40803">MSGLFINAIATFVLSVALVVVLRRLTIAFQLVDRPDSIRKRHKGAVPLCGGIAIFAAFITVSFATLKPEILGLNFWLALLVILLMGVVDDRRPLPAAGRLVMQLVMAIALVGGADIGSLSIGALFSQNSGLFLPLFFVIGVLFVTGLVNSWNMLDGVDGLAGGTALVTLVWLMFVASFADMTRLVAPLEALATCLCAFLVFNMRSPWRTRASIFLGDAGSTALGATIAYIILLLATGSMAVTFPTLLWVVILPVTDTLSLIVRRLLASRSPMSADRWHLHHLLQDHGFSASATTNTLIVVSAICGGIGYAGIRANVPGEVMALGLMVPICLHTIFVLAATGNLSKSWSRRARFELFAKGTNVVSPSPETAFTLPLPSTLLKDE</sequence>
<evidence type="ECO:0000256" key="7">
    <source>
        <dbReference type="PIRSR" id="PIRSR600715-1"/>
    </source>
</evidence>
<keyword evidence="7" id="KW-0460">Magnesium</keyword>
<evidence type="ECO:0000256" key="1">
    <source>
        <dbReference type="ARBA" id="ARBA00004651"/>
    </source>
</evidence>
<evidence type="ECO:0000256" key="5">
    <source>
        <dbReference type="ARBA" id="ARBA00022989"/>
    </source>
</evidence>
<dbReference type="Proteomes" id="UP000320653">
    <property type="component" value="Unassembled WGS sequence"/>
</dbReference>
<evidence type="ECO:0000256" key="6">
    <source>
        <dbReference type="ARBA" id="ARBA00023136"/>
    </source>
</evidence>
<evidence type="ECO:0000256" key="3">
    <source>
        <dbReference type="ARBA" id="ARBA00022679"/>
    </source>
</evidence>
<feature type="transmembrane region" description="Helical" evidence="8">
    <location>
        <begin position="70"/>
        <end position="88"/>
    </location>
</feature>
<dbReference type="GO" id="GO:0044038">
    <property type="term" value="P:cell wall macromolecule biosynthetic process"/>
    <property type="evidence" value="ECO:0007669"/>
    <property type="project" value="TreeGrafter"/>
</dbReference>
<dbReference type="GO" id="GO:0016780">
    <property type="term" value="F:phosphotransferase activity, for other substituted phosphate groups"/>
    <property type="evidence" value="ECO:0007669"/>
    <property type="project" value="InterPro"/>
</dbReference>
<comment type="caution">
    <text evidence="9">The sequence shown here is derived from an EMBL/GenBank/DDBJ whole genome shotgun (WGS) entry which is preliminary data.</text>
</comment>
<keyword evidence="5 8" id="KW-1133">Transmembrane helix</keyword>
<dbReference type="InterPro" id="IPR000715">
    <property type="entry name" value="Glycosyl_transferase_4"/>
</dbReference>
<protein>
    <submittedName>
        <fullName evidence="9">UDP-GlcNAc:undecaprenyl-phosphate GlcNAc-1-phosphate transferase</fullName>
    </submittedName>
</protein>
<dbReference type="OrthoDB" id="9783652at2"/>
<comment type="subcellular location">
    <subcellularLocation>
        <location evidence="1">Cell membrane</location>
        <topology evidence="1">Multi-pass membrane protein</topology>
    </subcellularLocation>
</comment>
<dbReference type="CDD" id="cd06853">
    <property type="entry name" value="GT_WecA_like"/>
    <property type="match status" value="1"/>
</dbReference>
<keyword evidence="6 8" id="KW-0472">Membrane</keyword>
<feature type="transmembrane region" description="Helical" evidence="8">
    <location>
        <begin position="160"/>
        <end position="178"/>
    </location>
</feature>
<feature type="transmembrane region" description="Helical" evidence="8">
    <location>
        <begin position="45"/>
        <end position="64"/>
    </location>
</feature>
<dbReference type="AlphaFoldDB" id="A0A561QCH5"/>
<keyword evidence="10" id="KW-1185">Reference proteome</keyword>
<feature type="binding site" evidence="7">
    <location>
        <position position="217"/>
    </location>
    <ligand>
        <name>Mg(2+)</name>
        <dbReference type="ChEBI" id="CHEBI:18420"/>
    </ligand>
</feature>
<reference evidence="9 10" key="1">
    <citation type="submission" date="2019-06" db="EMBL/GenBank/DDBJ databases">
        <title>Sorghum-associated microbial communities from plants grown in Nebraska, USA.</title>
        <authorList>
            <person name="Schachtman D."/>
        </authorList>
    </citation>
    <scope>NUCLEOTIDE SEQUENCE [LARGE SCALE GENOMIC DNA]</scope>
    <source>
        <strain evidence="9 10">1225</strain>
    </source>
</reference>
<keyword evidence="3 9" id="KW-0808">Transferase</keyword>
<dbReference type="Pfam" id="PF00953">
    <property type="entry name" value="Glycos_transf_4"/>
    <property type="match status" value="1"/>
</dbReference>